<dbReference type="AlphaFoldDB" id="D8TFI9"/>
<feature type="compositionally biased region" description="Basic and acidic residues" evidence="1">
    <location>
        <begin position="137"/>
        <end position="149"/>
    </location>
</feature>
<evidence type="ECO:0000259" key="2">
    <source>
        <dbReference type="Pfam" id="PF03372"/>
    </source>
</evidence>
<evidence type="ECO:0000256" key="1">
    <source>
        <dbReference type="SAM" id="MobiDB-lite"/>
    </source>
</evidence>
<dbReference type="STRING" id="88036.D8TFI9"/>
<dbReference type="Proteomes" id="UP000001514">
    <property type="component" value="Unassembled WGS sequence"/>
</dbReference>
<dbReference type="Gramene" id="EFJ04576">
    <property type="protein sequence ID" value="EFJ04576"/>
    <property type="gene ID" value="SELMODRAFT_432282"/>
</dbReference>
<dbReference type="PANTHER" id="PTHR19446">
    <property type="entry name" value="REVERSE TRANSCRIPTASES"/>
    <property type="match status" value="1"/>
</dbReference>
<dbReference type="Gene3D" id="3.60.10.10">
    <property type="entry name" value="Endonuclease/exonuclease/phosphatase"/>
    <property type="match status" value="1"/>
</dbReference>
<dbReference type="Pfam" id="PF03372">
    <property type="entry name" value="Exo_endo_phos"/>
    <property type="match status" value="1"/>
</dbReference>
<evidence type="ECO:0000313" key="4">
    <source>
        <dbReference type="Proteomes" id="UP000001514"/>
    </source>
</evidence>
<dbReference type="InterPro" id="IPR005135">
    <property type="entry name" value="Endo/exonuclease/phosphatase"/>
</dbReference>
<dbReference type="EMBL" id="GL377799">
    <property type="protein sequence ID" value="EFJ04576.1"/>
    <property type="molecule type" value="Genomic_DNA"/>
</dbReference>
<reference evidence="3 4" key="1">
    <citation type="journal article" date="2011" name="Science">
        <title>The Selaginella genome identifies genetic changes associated with the evolution of vascular plants.</title>
        <authorList>
            <person name="Banks J.A."/>
            <person name="Nishiyama T."/>
            <person name="Hasebe M."/>
            <person name="Bowman J.L."/>
            <person name="Gribskov M."/>
            <person name="dePamphilis C."/>
            <person name="Albert V.A."/>
            <person name="Aono N."/>
            <person name="Aoyama T."/>
            <person name="Ambrose B.A."/>
            <person name="Ashton N.W."/>
            <person name="Axtell M.J."/>
            <person name="Barker E."/>
            <person name="Barker M.S."/>
            <person name="Bennetzen J.L."/>
            <person name="Bonawitz N.D."/>
            <person name="Chapple C."/>
            <person name="Cheng C."/>
            <person name="Correa L.G."/>
            <person name="Dacre M."/>
            <person name="DeBarry J."/>
            <person name="Dreyer I."/>
            <person name="Elias M."/>
            <person name="Engstrom E.M."/>
            <person name="Estelle M."/>
            <person name="Feng L."/>
            <person name="Finet C."/>
            <person name="Floyd S.K."/>
            <person name="Frommer W.B."/>
            <person name="Fujita T."/>
            <person name="Gramzow L."/>
            <person name="Gutensohn M."/>
            <person name="Harholt J."/>
            <person name="Hattori M."/>
            <person name="Heyl A."/>
            <person name="Hirai T."/>
            <person name="Hiwatashi Y."/>
            <person name="Ishikawa M."/>
            <person name="Iwata M."/>
            <person name="Karol K.G."/>
            <person name="Koehler B."/>
            <person name="Kolukisaoglu U."/>
            <person name="Kubo M."/>
            <person name="Kurata T."/>
            <person name="Lalonde S."/>
            <person name="Li K."/>
            <person name="Li Y."/>
            <person name="Litt A."/>
            <person name="Lyons E."/>
            <person name="Manning G."/>
            <person name="Maruyama T."/>
            <person name="Michael T.P."/>
            <person name="Mikami K."/>
            <person name="Miyazaki S."/>
            <person name="Morinaga S."/>
            <person name="Murata T."/>
            <person name="Mueller-Roeber B."/>
            <person name="Nelson D.R."/>
            <person name="Obara M."/>
            <person name="Oguri Y."/>
            <person name="Olmstead R.G."/>
            <person name="Onodera N."/>
            <person name="Petersen B.L."/>
            <person name="Pils B."/>
            <person name="Prigge M."/>
            <person name="Rensing S.A."/>
            <person name="Riano-Pachon D.M."/>
            <person name="Roberts A.W."/>
            <person name="Sato Y."/>
            <person name="Scheller H.V."/>
            <person name="Schulz B."/>
            <person name="Schulz C."/>
            <person name="Shakirov E.V."/>
            <person name="Shibagaki N."/>
            <person name="Shinohara N."/>
            <person name="Shippen D.E."/>
            <person name="Soerensen I."/>
            <person name="Sotooka R."/>
            <person name="Sugimoto N."/>
            <person name="Sugita M."/>
            <person name="Sumikawa N."/>
            <person name="Tanurdzic M."/>
            <person name="Theissen G."/>
            <person name="Ulvskov P."/>
            <person name="Wakazuki S."/>
            <person name="Weng J.K."/>
            <person name="Willats W.W."/>
            <person name="Wipf D."/>
            <person name="Wolf P.G."/>
            <person name="Yang L."/>
            <person name="Zimmer A.D."/>
            <person name="Zhu Q."/>
            <person name="Mitros T."/>
            <person name="Hellsten U."/>
            <person name="Loque D."/>
            <person name="Otillar R."/>
            <person name="Salamov A."/>
            <person name="Schmutz J."/>
            <person name="Shapiro H."/>
            <person name="Lindquist E."/>
            <person name="Lucas S."/>
            <person name="Rokhsar D."/>
            <person name="Grigoriev I.V."/>
        </authorList>
    </citation>
    <scope>NUCLEOTIDE SEQUENCE [LARGE SCALE GENOMIC DNA]</scope>
</reference>
<dbReference type="GO" id="GO:0003824">
    <property type="term" value="F:catalytic activity"/>
    <property type="evidence" value="ECO:0007669"/>
    <property type="project" value="InterPro"/>
</dbReference>
<sequence length="640" mass="71852">MCGRRVRSRGTGSWLMFKPTEQNHHHISRMMMLELDGHRTDMETAKDALRSLGKVIKADSTLGEVKVAVPVDLRLPSHIKYGRHYYKLKFKNVPNKVDVSRRDFSKGWRFWHILGVTTAEEEKRPPPASTSNPKTTDVLEGKWEDKPPSKDTQGANLVSFPEASDASSPPAKPRKKPRQPRIAMGVFPDKKSKEIYLGLQAKVLSEPQPPLSSAPKRKAPPGRALAQAKAKGSRTGTGKVAKATLLPSQPTLISSLAIQSKPRRMGRPKDYTIPFDSKLEILIWHCHGLPHNSGLDNRFDILCLVETWEHPERRLPDFPGYSHWSWNWNSTPTGRGNGGIAIYIKDQAITSVSLQFQDEENNSVAIRISSPRQKDTILVVCYFSPDFVMGTPFPFATLAERFHTWAEHLMVIIAGDLNCRTGSYQASHMVEDGESEELKWRRHSRDRFDRRTGQTLLNFCQETETWILNGIPAFPNSSNVPSVATTTSWGTTALQITIEQMKAAVQSLPRKKAADVYGFMAELLQALDLAPILCQLFHEIIQHGFPQTWNINRVVPIYKAGDPALPSNYRTIMISTIFAKLLAKVVEQHLVSWTEAKGCRASMNRPTRVGDKGQPVGHPCHSQSEYAIECPLSRFCKASE</sequence>
<name>D8TFI9_SELML</name>
<dbReference type="InterPro" id="IPR036691">
    <property type="entry name" value="Endo/exonu/phosph_ase_sf"/>
</dbReference>
<accession>D8TFI9</accession>
<dbReference type="KEGG" id="smo:SELMODRAFT_432282"/>
<dbReference type="SUPFAM" id="SSF56219">
    <property type="entry name" value="DNase I-like"/>
    <property type="match status" value="1"/>
</dbReference>
<protein>
    <recommendedName>
        <fullName evidence="2">Endonuclease/exonuclease/phosphatase domain-containing protein</fullName>
    </recommendedName>
</protein>
<organism evidence="4">
    <name type="scientific">Selaginella moellendorffii</name>
    <name type="common">Spikemoss</name>
    <dbReference type="NCBI Taxonomy" id="88036"/>
    <lineage>
        <taxon>Eukaryota</taxon>
        <taxon>Viridiplantae</taxon>
        <taxon>Streptophyta</taxon>
        <taxon>Embryophyta</taxon>
        <taxon>Tracheophyta</taxon>
        <taxon>Lycopodiopsida</taxon>
        <taxon>Selaginellales</taxon>
        <taxon>Selaginellaceae</taxon>
        <taxon>Selaginella</taxon>
    </lineage>
</organism>
<proteinExistence type="predicted"/>
<evidence type="ECO:0000313" key="3">
    <source>
        <dbReference type="EMBL" id="EFJ04576.1"/>
    </source>
</evidence>
<dbReference type="eggNOG" id="ENOG502SE5W">
    <property type="taxonomic scope" value="Eukaryota"/>
</dbReference>
<keyword evidence="4" id="KW-1185">Reference proteome</keyword>
<gene>
    <name evidence="3" type="ORF">SELMODRAFT_432282</name>
</gene>
<feature type="domain" description="Endonuclease/exonuclease/phosphatase" evidence="2">
    <location>
        <begin position="298"/>
        <end position="451"/>
    </location>
</feature>
<dbReference type="InParanoid" id="D8TFI9"/>
<feature type="region of interest" description="Disordered" evidence="1">
    <location>
        <begin position="119"/>
        <end position="187"/>
    </location>
</feature>
<dbReference type="HOGENOM" id="CLU_427892_0_0_1"/>